<organism evidence="3 4">
    <name type="scientific">Rhodocista pekingensis</name>
    <dbReference type="NCBI Taxonomy" id="201185"/>
    <lineage>
        <taxon>Bacteria</taxon>
        <taxon>Pseudomonadati</taxon>
        <taxon>Pseudomonadota</taxon>
        <taxon>Alphaproteobacteria</taxon>
        <taxon>Rhodospirillales</taxon>
        <taxon>Azospirillaceae</taxon>
        <taxon>Rhodocista</taxon>
    </lineage>
</organism>
<feature type="domain" description="Ribbon-helix-helix" evidence="2">
    <location>
        <begin position="21"/>
        <end position="83"/>
    </location>
</feature>
<dbReference type="Gene3D" id="1.10.3990.20">
    <property type="entry name" value="protein bp1543"/>
    <property type="match status" value="1"/>
</dbReference>
<proteinExistence type="predicted"/>
<sequence>MPPRSKRLSGNARPGESPQIIRNVTVLGQRTSVRLEPEMWDALLDVCRREGRSVHEVCSRIAEAKPPAASLTAAIRVFLLSYFRRAATEQGHVRAGHGDGRAGVVERAFPGTLLPPAAAPPPA</sequence>
<protein>
    <submittedName>
        <fullName evidence="3">Ribbon-helix-helix domain-containing protein</fullName>
    </submittedName>
</protein>
<keyword evidence="4" id="KW-1185">Reference proteome</keyword>
<comment type="caution">
    <text evidence="3">The sequence shown here is derived from an EMBL/GenBank/DDBJ whole genome shotgun (WGS) entry which is preliminary data.</text>
</comment>
<evidence type="ECO:0000313" key="3">
    <source>
        <dbReference type="EMBL" id="MFC7332433.1"/>
    </source>
</evidence>
<reference evidence="4" key="1">
    <citation type="journal article" date="2019" name="Int. J. Syst. Evol. Microbiol.">
        <title>The Global Catalogue of Microorganisms (GCM) 10K type strain sequencing project: providing services to taxonomists for standard genome sequencing and annotation.</title>
        <authorList>
            <consortium name="The Broad Institute Genomics Platform"/>
            <consortium name="The Broad Institute Genome Sequencing Center for Infectious Disease"/>
            <person name="Wu L."/>
            <person name="Ma J."/>
        </authorList>
    </citation>
    <scope>NUCLEOTIDE SEQUENCE [LARGE SCALE GENOMIC DNA]</scope>
    <source>
        <strain evidence="4">CGMCC 1.16275</strain>
    </source>
</reference>
<dbReference type="InterPro" id="IPR027373">
    <property type="entry name" value="RHH_dom"/>
</dbReference>
<dbReference type="InterPro" id="IPR038268">
    <property type="entry name" value="RHH_sf"/>
</dbReference>
<dbReference type="RefSeq" id="WP_377356836.1">
    <property type="nucleotide sequence ID" value="NZ_JBHTCM010000005.1"/>
</dbReference>
<evidence type="ECO:0000313" key="4">
    <source>
        <dbReference type="Proteomes" id="UP001596456"/>
    </source>
</evidence>
<accession>A0ABW2KR48</accession>
<evidence type="ECO:0000259" key="2">
    <source>
        <dbReference type="Pfam" id="PF13467"/>
    </source>
</evidence>
<evidence type="ECO:0000256" key="1">
    <source>
        <dbReference type="SAM" id="MobiDB-lite"/>
    </source>
</evidence>
<name>A0ABW2KR48_9PROT</name>
<dbReference type="Proteomes" id="UP001596456">
    <property type="component" value="Unassembled WGS sequence"/>
</dbReference>
<dbReference type="EMBL" id="JBHTCM010000005">
    <property type="protein sequence ID" value="MFC7332433.1"/>
    <property type="molecule type" value="Genomic_DNA"/>
</dbReference>
<feature type="region of interest" description="Disordered" evidence="1">
    <location>
        <begin position="1"/>
        <end position="20"/>
    </location>
</feature>
<dbReference type="Pfam" id="PF13467">
    <property type="entry name" value="RHH_4"/>
    <property type="match status" value="1"/>
</dbReference>
<gene>
    <name evidence="3" type="ORF">ACFQPS_04610</name>
</gene>